<evidence type="ECO:0000313" key="1">
    <source>
        <dbReference type="EMBL" id="MFC4222043.1"/>
    </source>
</evidence>
<dbReference type="RefSeq" id="WP_379767656.1">
    <property type="nucleotide sequence ID" value="NZ_JBHSCL010000011.1"/>
</dbReference>
<evidence type="ECO:0000313" key="2">
    <source>
        <dbReference type="Proteomes" id="UP001595841"/>
    </source>
</evidence>
<name>A0ABV8PSA2_9FLAO</name>
<evidence type="ECO:0008006" key="3">
    <source>
        <dbReference type="Google" id="ProtNLM"/>
    </source>
</evidence>
<reference evidence="2" key="1">
    <citation type="journal article" date="2019" name="Int. J. Syst. Evol. Microbiol.">
        <title>The Global Catalogue of Microorganisms (GCM) 10K type strain sequencing project: providing services to taxonomists for standard genome sequencing and annotation.</title>
        <authorList>
            <consortium name="The Broad Institute Genomics Platform"/>
            <consortium name="The Broad Institute Genome Sequencing Center for Infectious Disease"/>
            <person name="Wu L."/>
            <person name="Ma J."/>
        </authorList>
    </citation>
    <scope>NUCLEOTIDE SEQUENCE [LARGE SCALE GENOMIC DNA]</scope>
    <source>
        <strain evidence="2">CGMCC 1.15774</strain>
    </source>
</reference>
<sequence>MKLLDKNMNWAIEPGEFEVLVGSSSTGLQAKTSLILEQAN</sequence>
<gene>
    <name evidence="1" type="ORF">ACFOWS_17955</name>
</gene>
<comment type="caution">
    <text evidence="1">The sequence shown here is derived from an EMBL/GenBank/DDBJ whole genome shotgun (WGS) entry which is preliminary data.</text>
</comment>
<dbReference type="Proteomes" id="UP001595841">
    <property type="component" value="Unassembled WGS sequence"/>
</dbReference>
<accession>A0ABV8PSA2</accession>
<keyword evidence="2" id="KW-1185">Reference proteome</keyword>
<dbReference type="EMBL" id="JBHSCL010000011">
    <property type="protein sequence ID" value="MFC4222043.1"/>
    <property type="molecule type" value="Genomic_DNA"/>
</dbReference>
<protein>
    <recommendedName>
        <fullName evidence="3">Fibronectin type III-like domain-containing protein</fullName>
    </recommendedName>
</protein>
<proteinExistence type="predicted"/>
<organism evidence="1 2">
    <name type="scientific">Flagellimonas marina</name>
    <dbReference type="NCBI Taxonomy" id="1775168"/>
    <lineage>
        <taxon>Bacteria</taxon>
        <taxon>Pseudomonadati</taxon>
        <taxon>Bacteroidota</taxon>
        <taxon>Flavobacteriia</taxon>
        <taxon>Flavobacteriales</taxon>
        <taxon>Flavobacteriaceae</taxon>
        <taxon>Flagellimonas</taxon>
    </lineage>
</organism>